<dbReference type="InterPro" id="IPR044300">
    <property type="entry name" value="STOP1/2"/>
</dbReference>
<dbReference type="InterPro" id="IPR036236">
    <property type="entry name" value="Znf_C2H2_sf"/>
</dbReference>
<dbReference type="EnsemblPlants" id="AUR62001996-RA">
    <property type="protein sequence ID" value="AUR62001996-RA:cds"/>
    <property type="gene ID" value="AUR62001996"/>
</dbReference>
<keyword evidence="2" id="KW-0479">Metal-binding</keyword>
<dbReference type="GO" id="GO:0005634">
    <property type="term" value="C:nucleus"/>
    <property type="evidence" value="ECO:0007669"/>
    <property type="project" value="UniProtKB-SubCell"/>
</dbReference>
<keyword evidence="4 9" id="KW-0863">Zinc-finger</keyword>
<dbReference type="Gene3D" id="3.30.160.60">
    <property type="entry name" value="Classic Zinc Finger"/>
    <property type="match status" value="1"/>
</dbReference>
<keyword evidence="7" id="KW-0804">Transcription</keyword>
<evidence type="ECO:0000259" key="10">
    <source>
        <dbReference type="PROSITE" id="PS50157"/>
    </source>
</evidence>
<dbReference type="PROSITE" id="PS50157">
    <property type="entry name" value="ZINC_FINGER_C2H2_2"/>
    <property type="match status" value="1"/>
</dbReference>
<accession>A0A803KSI8</accession>
<evidence type="ECO:0000256" key="1">
    <source>
        <dbReference type="ARBA" id="ARBA00004123"/>
    </source>
</evidence>
<dbReference type="InterPro" id="IPR059161">
    <property type="entry name" value="Znf-C2H2_STOP1/2_3rd"/>
</dbReference>
<dbReference type="InterPro" id="IPR013087">
    <property type="entry name" value="Znf_C2H2_type"/>
</dbReference>
<dbReference type="Proteomes" id="UP000596660">
    <property type="component" value="Unplaced"/>
</dbReference>
<keyword evidence="6" id="KW-0805">Transcription regulation</keyword>
<evidence type="ECO:0000256" key="9">
    <source>
        <dbReference type="PROSITE-ProRule" id="PRU00042"/>
    </source>
</evidence>
<comment type="subcellular location">
    <subcellularLocation>
        <location evidence="1">Nucleus</location>
    </subcellularLocation>
</comment>
<dbReference type="FunFam" id="3.30.160.60:FF:000145">
    <property type="entry name" value="Zinc finger protein 574"/>
    <property type="match status" value="1"/>
</dbReference>
<evidence type="ECO:0000256" key="5">
    <source>
        <dbReference type="ARBA" id="ARBA00022833"/>
    </source>
</evidence>
<protein>
    <recommendedName>
        <fullName evidence="10">C2H2-type domain-containing protein</fullName>
    </recommendedName>
</protein>
<evidence type="ECO:0000313" key="12">
    <source>
        <dbReference type="Proteomes" id="UP000596660"/>
    </source>
</evidence>
<evidence type="ECO:0000256" key="7">
    <source>
        <dbReference type="ARBA" id="ARBA00023163"/>
    </source>
</evidence>
<evidence type="ECO:0000313" key="11">
    <source>
        <dbReference type="EnsemblPlants" id="AUR62001996-RA:cds"/>
    </source>
</evidence>
<organism evidence="11 12">
    <name type="scientific">Chenopodium quinoa</name>
    <name type="common">Quinoa</name>
    <dbReference type="NCBI Taxonomy" id="63459"/>
    <lineage>
        <taxon>Eukaryota</taxon>
        <taxon>Viridiplantae</taxon>
        <taxon>Streptophyta</taxon>
        <taxon>Embryophyta</taxon>
        <taxon>Tracheophyta</taxon>
        <taxon>Spermatophyta</taxon>
        <taxon>Magnoliopsida</taxon>
        <taxon>eudicotyledons</taxon>
        <taxon>Gunneridae</taxon>
        <taxon>Pentapetalae</taxon>
        <taxon>Caryophyllales</taxon>
        <taxon>Chenopodiaceae</taxon>
        <taxon>Chenopodioideae</taxon>
        <taxon>Atripliceae</taxon>
        <taxon>Chenopodium</taxon>
    </lineage>
</organism>
<dbReference type="GO" id="GO:0010447">
    <property type="term" value="P:response to acidic pH"/>
    <property type="evidence" value="ECO:0007669"/>
    <property type="project" value="InterPro"/>
</dbReference>
<keyword evidence="8" id="KW-0539">Nucleus</keyword>
<proteinExistence type="predicted"/>
<dbReference type="SMART" id="SM00355">
    <property type="entry name" value="ZnF_C2H2"/>
    <property type="match status" value="2"/>
</dbReference>
<keyword evidence="5" id="KW-0862">Zinc</keyword>
<evidence type="ECO:0000256" key="8">
    <source>
        <dbReference type="ARBA" id="ARBA00023242"/>
    </source>
</evidence>
<reference evidence="11" key="2">
    <citation type="submission" date="2021-03" db="UniProtKB">
        <authorList>
            <consortium name="EnsemblPlants"/>
        </authorList>
    </citation>
    <scope>IDENTIFICATION</scope>
</reference>
<dbReference type="SUPFAM" id="SSF57667">
    <property type="entry name" value="beta-beta-alpha zinc fingers"/>
    <property type="match status" value="1"/>
</dbReference>
<keyword evidence="12" id="KW-1185">Reference proteome</keyword>
<evidence type="ECO:0000256" key="2">
    <source>
        <dbReference type="ARBA" id="ARBA00022723"/>
    </source>
</evidence>
<dbReference type="GO" id="GO:0008270">
    <property type="term" value="F:zinc ion binding"/>
    <property type="evidence" value="ECO:0007669"/>
    <property type="project" value="UniProtKB-KW"/>
</dbReference>
<dbReference type="PANTHER" id="PTHR46352:SF14">
    <property type="entry name" value="PROTEIN SENSITIVE TO PROTON RHIZOTOXICITY 2-LIKE"/>
    <property type="match status" value="1"/>
</dbReference>
<name>A0A803KSI8_CHEQI</name>
<sequence length="251" mass="28243">MTDPVDTLHLPPPEYTASDDPLTNLSTIRNRVDSLSHILSNSVNGTAPISIDQSNTISAELTAAIHSVVINGAALLTAATSSSPTHVDGDDLEIVELDLMELTAEHSHTCQVCGKGFKRDANLRMHMRAHGDKYKNIESLSKPDKHKYSDIYGRNTRFSCPYAGCIRNKRHKEFRPLKSVICVKNHFKRSHCPKKFPCLRWHMPVAEDNNKFDVLEEVQDDFGFGLIEGDQCLQDMDCLWSSFEEEGLLRF</sequence>
<evidence type="ECO:0000256" key="6">
    <source>
        <dbReference type="ARBA" id="ARBA00023015"/>
    </source>
</evidence>
<keyword evidence="3" id="KW-0677">Repeat</keyword>
<dbReference type="AlphaFoldDB" id="A0A803KSI8"/>
<dbReference type="PROSITE" id="PS00028">
    <property type="entry name" value="ZINC_FINGER_C2H2_1"/>
    <property type="match status" value="1"/>
</dbReference>
<reference evidence="11" key="1">
    <citation type="journal article" date="2017" name="Nature">
        <title>The genome of Chenopodium quinoa.</title>
        <authorList>
            <person name="Jarvis D.E."/>
            <person name="Ho Y.S."/>
            <person name="Lightfoot D.J."/>
            <person name="Schmoeckel S.M."/>
            <person name="Li B."/>
            <person name="Borm T.J.A."/>
            <person name="Ohyanagi H."/>
            <person name="Mineta K."/>
            <person name="Michell C.T."/>
            <person name="Saber N."/>
            <person name="Kharbatia N.M."/>
            <person name="Rupper R.R."/>
            <person name="Sharp A.R."/>
            <person name="Dally N."/>
            <person name="Boughton B.A."/>
            <person name="Woo Y.H."/>
            <person name="Gao G."/>
            <person name="Schijlen E.G.W.M."/>
            <person name="Guo X."/>
            <person name="Momin A.A."/>
            <person name="Negrao S."/>
            <person name="Al-Babili S."/>
            <person name="Gehring C."/>
            <person name="Roessner U."/>
            <person name="Jung C."/>
            <person name="Murphy K."/>
            <person name="Arold S.T."/>
            <person name="Gojobori T."/>
            <person name="van der Linden C.G."/>
            <person name="van Loo E.N."/>
            <person name="Jellen E.N."/>
            <person name="Maughan P.J."/>
            <person name="Tester M."/>
        </authorList>
    </citation>
    <scope>NUCLEOTIDE SEQUENCE [LARGE SCALE GENOMIC DNA]</scope>
    <source>
        <strain evidence="11">cv. PI 614886</strain>
    </source>
</reference>
<evidence type="ECO:0000256" key="4">
    <source>
        <dbReference type="ARBA" id="ARBA00022771"/>
    </source>
</evidence>
<dbReference type="Gramene" id="AUR62001996-RA">
    <property type="protein sequence ID" value="AUR62001996-RA:cds"/>
    <property type="gene ID" value="AUR62001996"/>
</dbReference>
<evidence type="ECO:0000256" key="3">
    <source>
        <dbReference type="ARBA" id="ARBA00022737"/>
    </source>
</evidence>
<dbReference type="Pfam" id="PF23115">
    <property type="entry name" value="zf-C2H2_STOP2_3rd"/>
    <property type="match status" value="1"/>
</dbReference>
<dbReference type="PANTHER" id="PTHR46352">
    <property type="entry name" value="PROTEIN SENSITIVE TO PROTON RHIZOTOXICITY 1"/>
    <property type="match status" value="1"/>
</dbReference>
<feature type="domain" description="C2H2-type" evidence="10">
    <location>
        <begin position="108"/>
        <end position="135"/>
    </location>
</feature>
<dbReference type="GO" id="GO:0010044">
    <property type="term" value="P:response to aluminum ion"/>
    <property type="evidence" value="ECO:0007669"/>
    <property type="project" value="InterPro"/>
</dbReference>